<dbReference type="OrthoDB" id="10265862at2759"/>
<comment type="caution">
    <text evidence="2">The sequence shown here is derived from an EMBL/GenBank/DDBJ whole genome shotgun (WGS) entry which is preliminary data.</text>
</comment>
<name>A0A7L3L2D6_9CHAR</name>
<proteinExistence type="predicted"/>
<dbReference type="GO" id="GO:0060271">
    <property type="term" value="P:cilium assembly"/>
    <property type="evidence" value="ECO:0007669"/>
    <property type="project" value="TreeGrafter"/>
</dbReference>
<dbReference type="Pfam" id="PF25805">
    <property type="entry name" value="IQUB"/>
    <property type="match status" value="1"/>
</dbReference>
<gene>
    <name evidence="2" type="primary">Iqub</name>
    <name evidence="2" type="ORF">TURVEL_R08544</name>
</gene>
<reference evidence="2 3" key="1">
    <citation type="submission" date="2019-09" db="EMBL/GenBank/DDBJ databases">
        <title>Bird 10,000 Genomes (B10K) Project - Family phase.</title>
        <authorList>
            <person name="Zhang G."/>
        </authorList>
    </citation>
    <scope>NUCLEOTIDE SEQUENCE [LARGE SCALE GENOMIC DNA]</scope>
    <source>
        <strain evidence="2">B10K-DU-029-46</strain>
    </source>
</reference>
<protein>
    <submittedName>
        <fullName evidence="2">IQUB protein</fullName>
    </submittedName>
</protein>
<dbReference type="Proteomes" id="UP000582182">
    <property type="component" value="Unassembled WGS sequence"/>
</dbReference>
<dbReference type="GO" id="GO:0031514">
    <property type="term" value="C:motile cilium"/>
    <property type="evidence" value="ECO:0007669"/>
    <property type="project" value="TreeGrafter"/>
</dbReference>
<dbReference type="PANTHER" id="PTHR21074">
    <property type="entry name" value="IQ AND UBIQUITIN-LIKE DOMAIN-CONTAINING PROTEIN"/>
    <property type="match status" value="1"/>
</dbReference>
<keyword evidence="3" id="KW-1185">Reference proteome</keyword>
<dbReference type="GO" id="GO:0001669">
    <property type="term" value="C:acrosomal vesicle"/>
    <property type="evidence" value="ECO:0007669"/>
    <property type="project" value="TreeGrafter"/>
</dbReference>
<dbReference type="InterPro" id="IPR057887">
    <property type="entry name" value="IQUB_helical"/>
</dbReference>
<evidence type="ECO:0000313" key="2">
    <source>
        <dbReference type="EMBL" id="NXU47962.1"/>
    </source>
</evidence>
<evidence type="ECO:0000313" key="3">
    <source>
        <dbReference type="Proteomes" id="UP000582182"/>
    </source>
</evidence>
<feature type="non-terminal residue" evidence="2">
    <location>
        <position position="553"/>
    </location>
</feature>
<dbReference type="PROSITE" id="PS50096">
    <property type="entry name" value="IQ"/>
    <property type="match status" value="1"/>
</dbReference>
<accession>A0A7L3L2D6</accession>
<feature type="non-terminal residue" evidence="2">
    <location>
        <position position="1"/>
    </location>
</feature>
<evidence type="ECO:0000259" key="1">
    <source>
        <dbReference type="Pfam" id="PF25805"/>
    </source>
</evidence>
<dbReference type="AlphaFoldDB" id="A0A7L3L2D6"/>
<organism evidence="2 3">
    <name type="scientific">Turnix velox</name>
    <name type="common">Little buttonquail</name>
    <dbReference type="NCBI Taxonomy" id="2529409"/>
    <lineage>
        <taxon>Eukaryota</taxon>
        <taxon>Metazoa</taxon>
        <taxon>Chordata</taxon>
        <taxon>Craniata</taxon>
        <taxon>Vertebrata</taxon>
        <taxon>Euteleostomi</taxon>
        <taxon>Archelosauria</taxon>
        <taxon>Archosauria</taxon>
        <taxon>Dinosauria</taxon>
        <taxon>Saurischia</taxon>
        <taxon>Theropoda</taxon>
        <taxon>Coelurosauria</taxon>
        <taxon>Aves</taxon>
        <taxon>Neognathae</taxon>
        <taxon>Neoaves</taxon>
        <taxon>Charadriiformes</taxon>
        <taxon>Turnicidae</taxon>
        <taxon>Turnix</taxon>
    </lineage>
</organism>
<dbReference type="PANTHER" id="PTHR21074:SF0">
    <property type="entry name" value="IQ AND UBIQUITIN-LIKE DOMAIN-CONTAINING PROTEIN"/>
    <property type="match status" value="1"/>
</dbReference>
<sequence>SSFCLVTSILADSDSFQDIVVKIERSAYRKPFLGGFKNMVTGVEFHNAGSQTVPKKQPDKGIQLFCRDTQTVFEKNKPQQTRNTTSTQMTKIGVYVSNVTDKLITPGKYLTADEYHKRRLEAVIVLQKYFRRWLAKNIVQNLREQKRRRLVWEAQEVLRRKEEKEEKLRREHEGRLNPKTKTDFELLYNALELWRQEETKQINTTLEGAIRKAALCGLLEEEAQLIASIGRHKLNADEENQQKAILHFLAKCAQPKRWRAYDGRVTEMDTQYTLRARELLEIYRSICMNDIPKDERIDVLLTLRRTVKEHECKLTQEIVELIDREVDLMSRGVKECNLKGLRKRICTLFLQYVKTPKFNPEIARILKVPPDPLKLYKNVNFCHSCENYLPSSEFPVPANSYTIGRCRLCCKLGNEALQREAFVKYKLILENLRKSEADYEDGANIVFVVQHQDLQYMVEYIWNSQSAISACTDLYELVMVRWDKQRQWSPWNTILLTKDEADAHLKLCNLEKAYEAPFLQKIKRKHIWAKKYFARIPAMSSFLPRSDNQAKAN</sequence>
<dbReference type="InterPro" id="IPR037695">
    <property type="entry name" value="IQUB"/>
</dbReference>
<feature type="domain" description="IQ motif and ubiquitin-like" evidence="1">
    <location>
        <begin position="238"/>
        <end position="376"/>
    </location>
</feature>
<dbReference type="EMBL" id="VZTY01002615">
    <property type="protein sequence ID" value="NXU47962.1"/>
    <property type="molecule type" value="Genomic_DNA"/>
</dbReference>
<dbReference type="GO" id="GO:0030317">
    <property type="term" value="P:flagellated sperm motility"/>
    <property type="evidence" value="ECO:0007669"/>
    <property type="project" value="TreeGrafter"/>
</dbReference>